<dbReference type="NCBIfam" id="TIGR00778">
    <property type="entry name" value="ahpD_dom"/>
    <property type="match status" value="1"/>
</dbReference>
<dbReference type="InterPro" id="IPR029032">
    <property type="entry name" value="AhpD-like"/>
</dbReference>
<dbReference type="PANTHER" id="PTHR35446:SF2">
    <property type="entry name" value="CARBOXYMUCONOLACTONE DECARBOXYLASE-LIKE DOMAIN-CONTAINING PROTEIN"/>
    <property type="match status" value="1"/>
</dbReference>
<sequence length="204" mass="22751">MSQPPKKRQQESAAQASTAHISRFPIPPLNAMEPDIRERIEAVQAKSGFIPNIFLALAHRPDEFRAFFALHDSLVDKDDGLSKAEREMIIVVTSALNQCLYCVIAHGAILRIRAKDSLLADKLAVNYLKADLEPRQRVMLDYASKVCMAADSIEDEDFEALEEAGFDQEEIWDIGAIAALFAMSNRLANVMSLQPNAEFYALAR</sequence>
<dbReference type="GO" id="GO:0051920">
    <property type="term" value="F:peroxiredoxin activity"/>
    <property type="evidence" value="ECO:0007669"/>
    <property type="project" value="InterPro"/>
</dbReference>
<dbReference type="InterPro" id="IPR010195">
    <property type="entry name" value="Uncharacterised_peroxidase-rel"/>
</dbReference>
<gene>
    <name evidence="2" type="ORF">ABR69_11015</name>
</gene>
<evidence type="ECO:0000313" key="2">
    <source>
        <dbReference type="EMBL" id="KRO70402.1"/>
    </source>
</evidence>
<organism evidence="2 3">
    <name type="scientific">OM182 bacterium BACL3 MAG-120507-bin80</name>
    <dbReference type="NCBI Taxonomy" id="1655577"/>
    <lineage>
        <taxon>Bacteria</taxon>
        <taxon>Pseudomonadati</taxon>
        <taxon>Pseudomonadota</taxon>
        <taxon>Gammaproteobacteria</taxon>
        <taxon>OMG group</taxon>
        <taxon>OM182 clade</taxon>
    </lineage>
</organism>
<evidence type="ECO:0000313" key="3">
    <source>
        <dbReference type="Proteomes" id="UP000051934"/>
    </source>
</evidence>
<comment type="caution">
    <text evidence="2">The sequence shown here is derived from an EMBL/GenBank/DDBJ whole genome shotgun (WGS) entry which is preliminary data.</text>
</comment>
<dbReference type="Gene3D" id="1.20.1290.10">
    <property type="entry name" value="AhpD-like"/>
    <property type="match status" value="1"/>
</dbReference>
<reference evidence="2 3" key="1">
    <citation type="submission" date="2015-10" db="EMBL/GenBank/DDBJ databases">
        <title>Metagenome-Assembled Genomes uncover a global brackish microbiome.</title>
        <authorList>
            <person name="Hugerth L.W."/>
            <person name="Larsson J."/>
            <person name="Alneberg J."/>
            <person name="Lindh M.V."/>
            <person name="Legrand C."/>
            <person name="Pinhassi J."/>
            <person name="Andersson A.F."/>
        </authorList>
    </citation>
    <scope>NUCLEOTIDE SEQUENCE [LARGE SCALE GENOMIC DNA]</scope>
    <source>
        <strain evidence="2">BACL4 MAG-120507-bin80</strain>
    </source>
</reference>
<dbReference type="NCBIfam" id="TIGR01926">
    <property type="entry name" value="peroxid_rel"/>
    <property type="match status" value="1"/>
</dbReference>
<dbReference type="Pfam" id="PF02627">
    <property type="entry name" value="CMD"/>
    <property type="match status" value="1"/>
</dbReference>
<dbReference type="AlphaFoldDB" id="A0A0R2SAR8"/>
<accession>A0A0R2SAR8</accession>
<dbReference type="Gene3D" id="1.20.5.810">
    <property type="entry name" value="AhpD-like"/>
    <property type="match status" value="1"/>
</dbReference>
<evidence type="ECO:0000259" key="1">
    <source>
        <dbReference type="Pfam" id="PF02627"/>
    </source>
</evidence>
<proteinExistence type="predicted"/>
<dbReference type="InterPro" id="IPR004675">
    <property type="entry name" value="AhpD_core"/>
</dbReference>
<dbReference type="EMBL" id="LIBB01000341">
    <property type="protein sequence ID" value="KRO70402.1"/>
    <property type="molecule type" value="Genomic_DNA"/>
</dbReference>
<protein>
    <submittedName>
        <fullName evidence="2">Alkylhydroperoxidase</fullName>
    </submittedName>
</protein>
<name>A0A0R2SAR8_9GAMM</name>
<keyword evidence="2" id="KW-0575">Peroxidase</keyword>
<dbReference type="SUPFAM" id="SSF69118">
    <property type="entry name" value="AhpD-like"/>
    <property type="match status" value="1"/>
</dbReference>
<feature type="domain" description="Carboxymuconolactone decarboxylase-like" evidence="1">
    <location>
        <begin position="61"/>
        <end position="111"/>
    </location>
</feature>
<dbReference type="InterPro" id="IPR003779">
    <property type="entry name" value="CMD-like"/>
</dbReference>
<keyword evidence="2" id="KW-0560">Oxidoreductase</keyword>
<dbReference type="PANTHER" id="PTHR35446">
    <property type="entry name" value="SI:CH211-175M2.5"/>
    <property type="match status" value="1"/>
</dbReference>
<dbReference type="Proteomes" id="UP000051934">
    <property type="component" value="Unassembled WGS sequence"/>
</dbReference>